<dbReference type="STRING" id="29563.SAMN02983006_01334"/>
<sequence>MRLIDTHAHLDFEDYDSDRFEVLKRAAAAGVEKIVNVGADLAGSQRSVKLAQQYNELYAVVGIHPHAADTVNSDVLANLTQLAEQSVVKGIGEIGLDFYYDNSPREIQQVAFKKQLQLAQKIDLPVIIHSREAAEETLALLSEVGDFKEKLIFHCYSYGPDYIEELIKRDYYIAFGGMLTFKNAESVRQALKKVPLNRLLLETDSPYLTPVPYRGQRNEPAYVKQVAEQAAQLKELPLAELADLTTANAKRIYKL</sequence>
<feature type="binding site" evidence="3">
    <location>
        <position position="154"/>
    </location>
    <ligand>
        <name>a divalent metal cation</name>
        <dbReference type="ChEBI" id="CHEBI:60240"/>
        <label>2</label>
    </ligand>
</feature>
<feature type="binding site" evidence="3">
    <location>
        <position position="204"/>
    </location>
    <ligand>
        <name>a divalent metal cation</name>
        <dbReference type="ChEBI" id="CHEBI:60240"/>
        <label>1</label>
    </ligand>
</feature>
<dbReference type="PROSITE" id="PS01091">
    <property type="entry name" value="TATD_3"/>
    <property type="match status" value="1"/>
</dbReference>
<accession>A0A1I4I803</accession>
<dbReference type="Proteomes" id="UP000199006">
    <property type="component" value="Unassembled WGS sequence"/>
</dbReference>
<dbReference type="PROSITE" id="PS01137">
    <property type="entry name" value="TATD_1"/>
    <property type="match status" value="1"/>
</dbReference>
<keyword evidence="2" id="KW-0378">Hydrolase</keyword>
<feature type="binding site" evidence="3">
    <location>
        <position position="93"/>
    </location>
    <ligand>
        <name>a divalent metal cation</name>
        <dbReference type="ChEBI" id="CHEBI:60240"/>
        <label>1</label>
    </ligand>
</feature>
<feature type="binding site" evidence="3">
    <location>
        <position position="9"/>
    </location>
    <ligand>
        <name>a divalent metal cation</name>
        <dbReference type="ChEBI" id="CHEBI:60240"/>
        <label>1</label>
    </ligand>
</feature>
<dbReference type="GO" id="GO:0046872">
    <property type="term" value="F:metal ion binding"/>
    <property type="evidence" value="ECO:0007669"/>
    <property type="project" value="UniProtKB-KW"/>
</dbReference>
<dbReference type="PANTHER" id="PTHR46124:SF2">
    <property type="entry name" value="D-AMINOACYL-TRNA DEACYLASE"/>
    <property type="match status" value="1"/>
</dbReference>
<dbReference type="InterPro" id="IPR018228">
    <property type="entry name" value="DNase_TatD-rel_CS"/>
</dbReference>
<name>A0A1I4I803_9FIRM</name>
<dbReference type="InterPro" id="IPR015991">
    <property type="entry name" value="TatD/YcfH-like"/>
</dbReference>
<dbReference type="RefSeq" id="WP_089861260.1">
    <property type="nucleotide sequence ID" value="NZ_FOTI01000015.1"/>
</dbReference>
<dbReference type="GO" id="GO:0004536">
    <property type="term" value="F:DNA nuclease activity"/>
    <property type="evidence" value="ECO:0007669"/>
    <property type="project" value="InterPro"/>
</dbReference>
<feature type="binding site" evidence="3">
    <location>
        <position position="129"/>
    </location>
    <ligand>
        <name>a divalent metal cation</name>
        <dbReference type="ChEBI" id="CHEBI:60240"/>
        <label>2</label>
    </ligand>
</feature>
<gene>
    <name evidence="4" type="ORF">SAMN02983006_01334</name>
</gene>
<feature type="binding site" evidence="3">
    <location>
        <position position="7"/>
    </location>
    <ligand>
        <name>a divalent metal cation</name>
        <dbReference type="ChEBI" id="CHEBI:60240"/>
        <label>1</label>
    </ligand>
</feature>
<evidence type="ECO:0000313" key="4">
    <source>
        <dbReference type="EMBL" id="SFL50404.1"/>
    </source>
</evidence>
<protein>
    <submittedName>
        <fullName evidence="4">TatD DNase family protein</fullName>
    </submittedName>
</protein>
<dbReference type="PANTHER" id="PTHR46124">
    <property type="entry name" value="D-AMINOACYL-TRNA DEACYLASE"/>
    <property type="match status" value="1"/>
</dbReference>
<organism evidence="4 5">
    <name type="scientific">Halanaerobium salsuginis</name>
    <dbReference type="NCBI Taxonomy" id="29563"/>
    <lineage>
        <taxon>Bacteria</taxon>
        <taxon>Bacillati</taxon>
        <taxon>Bacillota</taxon>
        <taxon>Clostridia</taxon>
        <taxon>Halanaerobiales</taxon>
        <taxon>Halanaerobiaceae</taxon>
        <taxon>Halanaerobium</taxon>
    </lineage>
</organism>
<dbReference type="EMBL" id="FOTI01000015">
    <property type="protein sequence ID" value="SFL50404.1"/>
    <property type="molecule type" value="Genomic_DNA"/>
</dbReference>
<dbReference type="GO" id="GO:0005829">
    <property type="term" value="C:cytosol"/>
    <property type="evidence" value="ECO:0007669"/>
    <property type="project" value="TreeGrafter"/>
</dbReference>
<dbReference type="PROSITE" id="PS01090">
    <property type="entry name" value="TATD_2"/>
    <property type="match status" value="1"/>
</dbReference>
<evidence type="ECO:0000256" key="1">
    <source>
        <dbReference type="ARBA" id="ARBA00022723"/>
    </source>
</evidence>
<dbReference type="InterPro" id="IPR001130">
    <property type="entry name" value="TatD-like"/>
</dbReference>
<dbReference type="Gene3D" id="3.20.20.140">
    <property type="entry name" value="Metal-dependent hydrolases"/>
    <property type="match status" value="1"/>
</dbReference>
<evidence type="ECO:0000256" key="2">
    <source>
        <dbReference type="ARBA" id="ARBA00022801"/>
    </source>
</evidence>
<dbReference type="CDD" id="cd01310">
    <property type="entry name" value="TatD_DNAse"/>
    <property type="match status" value="1"/>
</dbReference>
<dbReference type="PIRSF" id="PIRSF005902">
    <property type="entry name" value="DNase_TatD"/>
    <property type="match status" value="1"/>
</dbReference>
<keyword evidence="5" id="KW-1185">Reference proteome</keyword>
<keyword evidence="1 3" id="KW-0479">Metal-binding</keyword>
<evidence type="ECO:0000256" key="3">
    <source>
        <dbReference type="PIRSR" id="PIRSR005902-1"/>
    </source>
</evidence>
<dbReference type="OrthoDB" id="9810005at2"/>
<dbReference type="SUPFAM" id="SSF51556">
    <property type="entry name" value="Metallo-dependent hydrolases"/>
    <property type="match status" value="1"/>
</dbReference>
<dbReference type="GO" id="GO:0016788">
    <property type="term" value="F:hydrolase activity, acting on ester bonds"/>
    <property type="evidence" value="ECO:0007669"/>
    <property type="project" value="InterPro"/>
</dbReference>
<dbReference type="Pfam" id="PF01026">
    <property type="entry name" value="TatD_DNase"/>
    <property type="match status" value="1"/>
</dbReference>
<evidence type="ECO:0000313" key="5">
    <source>
        <dbReference type="Proteomes" id="UP000199006"/>
    </source>
</evidence>
<proteinExistence type="predicted"/>
<dbReference type="NCBIfam" id="TIGR00010">
    <property type="entry name" value="YchF/TatD family DNA exonuclease"/>
    <property type="match status" value="1"/>
</dbReference>
<dbReference type="AlphaFoldDB" id="A0A1I4I803"/>
<dbReference type="InterPro" id="IPR032466">
    <property type="entry name" value="Metal_Hydrolase"/>
</dbReference>
<reference evidence="4 5" key="1">
    <citation type="submission" date="2016-10" db="EMBL/GenBank/DDBJ databases">
        <authorList>
            <person name="de Groot N.N."/>
        </authorList>
    </citation>
    <scope>NUCLEOTIDE SEQUENCE [LARGE SCALE GENOMIC DNA]</scope>
    <source>
        <strain evidence="4 5">ATCC 51327</strain>
    </source>
</reference>
<dbReference type="FunFam" id="3.20.20.140:FF:000005">
    <property type="entry name" value="TatD family hydrolase"/>
    <property type="match status" value="1"/>
</dbReference>